<evidence type="ECO:0000313" key="1">
    <source>
        <dbReference type="EMBL" id="GAH17725.1"/>
    </source>
</evidence>
<accession>X1EBG7</accession>
<comment type="caution">
    <text evidence="1">The sequence shown here is derived from an EMBL/GenBank/DDBJ whole genome shotgun (WGS) entry which is preliminary data.</text>
</comment>
<reference evidence="1" key="1">
    <citation type="journal article" date="2014" name="Front. Microbiol.">
        <title>High frequency of phylogenetically diverse reductive dehalogenase-homologous genes in deep subseafloor sedimentary metagenomes.</title>
        <authorList>
            <person name="Kawai M."/>
            <person name="Futagami T."/>
            <person name="Toyoda A."/>
            <person name="Takaki Y."/>
            <person name="Nishi S."/>
            <person name="Hori S."/>
            <person name="Arai W."/>
            <person name="Tsubouchi T."/>
            <person name="Morono Y."/>
            <person name="Uchiyama I."/>
            <person name="Ito T."/>
            <person name="Fujiyama A."/>
            <person name="Inagaki F."/>
            <person name="Takami H."/>
        </authorList>
    </citation>
    <scope>NUCLEOTIDE SEQUENCE</scope>
    <source>
        <strain evidence="1">Expedition CK06-06</strain>
    </source>
</reference>
<sequence length="51" mass="6220">WKAPRNTLMPIPTNYISNIKDTICLDKTLDELKEYWKQHFNSLSKKRKRKK</sequence>
<dbReference type="AlphaFoldDB" id="X1EBG7"/>
<protein>
    <submittedName>
        <fullName evidence="1">Uncharacterized protein</fullName>
    </submittedName>
</protein>
<name>X1EBG7_9ZZZZ</name>
<organism evidence="1">
    <name type="scientific">marine sediment metagenome</name>
    <dbReference type="NCBI Taxonomy" id="412755"/>
    <lineage>
        <taxon>unclassified sequences</taxon>
        <taxon>metagenomes</taxon>
        <taxon>ecological metagenomes</taxon>
    </lineage>
</organism>
<proteinExistence type="predicted"/>
<dbReference type="EMBL" id="BART01033179">
    <property type="protein sequence ID" value="GAH17725.1"/>
    <property type="molecule type" value="Genomic_DNA"/>
</dbReference>
<gene>
    <name evidence="1" type="ORF">S01H4_57107</name>
</gene>
<feature type="non-terminal residue" evidence="1">
    <location>
        <position position="1"/>
    </location>
</feature>